<proteinExistence type="inferred from homology"/>
<dbReference type="GO" id="GO:0006352">
    <property type="term" value="P:DNA-templated transcription initiation"/>
    <property type="evidence" value="ECO:0007669"/>
    <property type="project" value="InterPro"/>
</dbReference>
<evidence type="ECO:0000256" key="2">
    <source>
        <dbReference type="ARBA" id="ARBA00023015"/>
    </source>
</evidence>
<evidence type="ECO:0000313" key="7">
    <source>
        <dbReference type="EMBL" id="OWJ68595.1"/>
    </source>
</evidence>
<keyword evidence="3" id="KW-0731">Sigma factor</keyword>
<dbReference type="InterPro" id="IPR013249">
    <property type="entry name" value="RNA_pol_sigma70_r4_t2"/>
</dbReference>
<reference evidence="8" key="1">
    <citation type="submission" date="2017-05" db="EMBL/GenBank/DDBJ databases">
        <authorList>
            <person name="Macchi M."/>
            <person name="Festa S."/>
            <person name="Coppotelli B.M."/>
            <person name="Morelli I.S."/>
        </authorList>
    </citation>
    <scope>NUCLEOTIDE SEQUENCE [LARGE SCALE GENOMIC DNA]</scope>
    <source>
        <strain evidence="8">I</strain>
    </source>
</reference>
<dbReference type="RefSeq" id="WP_088149731.1">
    <property type="nucleotide sequence ID" value="NZ_NHON01000004.1"/>
</dbReference>
<evidence type="ECO:0000256" key="3">
    <source>
        <dbReference type="ARBA" id="ARBA00023082"/>
    </source>
</evidence>
<keyword evidence="8" id="KW-1185">Reference proteome</keyword>
<dbReference type="Pfam" id="PF08281">
    <property type="entry name" value="Sigma70_r4_2"/>
    <property type="match status" value="1"/>
</dbReference>
<keyword evidence="2" id="KW-0805">Transcription regulation</keyword>
<comment type="caution">
    <text evidence="7">The sequence shown here is derived from an EMBL/GenBank/DDBJ whole genome shotgun (WGS) entry which is preliminary data.</text>
</comment>
<gene>
    <name evidence="7" type="ORF">BWR60_04075</name>
</gene>
<dbReference type="Proteomes" id="UP000196655">
    <property type="component" value="Unassembled WGS sequence"/>
</dbReference>
<dbReference type="InterPro" id="IPR053866">
    <property type="entry name" value="PhyR_sigma2"/>
</dbReference>
<dbReference type="GO" id="GO:0003677">
    <property type="term" value="F:DNA binding"/>
    <property type="evidence" value="ECO:0007669"/>
    <property type="project" value="InterPro"/>
</dbReference>
<dbReference type="InterPro" id="IPR036388">
    <property type="entry name" value="WH-like_DNA-bd_sf"/>
</dbReference>
<evidence type="ECO:0000313" key="8">
    <source>
        <dbReference type="Proteomes" id="UP000196655"/>
    </source>
</evidence>
<dbReference type="GO" id="GO:0016987">
    <property type="term" value="F:sigma factor activity"/>
    <property type="evidence" value="ECO:0007669"/>
    <property type="project" value="UniProtKB-KW"/>
</dbReference>
<evidence type="ECO:0000256" key="1">
    <source>
        <dbReference type="ARBA" id="ARBA00010641"/>
    </source>
</evidence>
<name>A0A211ZTK1_9PROT</name>
<evidence type="ECO:0000259" key="5">
    <source>
        <dbReference type="Pfam" id="PF08281"/>
    </source>
</evidence>
<feature type="domain" description="RNA polymerase sigma factor 70 region 4 type 2" evidence="5">
    <location>
        <begin position="115"/>
        <end position="159"/>
    </location>
</feature>
<dbReference type="InterPro" id="IPR013325">
    <property type="entry name" value="RNA_pol_sigma_r2"/>
</dbReference>
<dbReference type="CDD" id="cd06171">
    <property type="entry name" value="Sigma70_r4"/>
    <property type="match status" value="1"/>
</dbReference>
<dbReference type="InterPro" id="IPR039425">
    <property type="entry name" value="RNA_pol_sigma-70-like"/>
</dbReference>
<evidence type="ECO:0008006" key="9">
    <source>
        <dbReference type="Google" id="ProtNLM"/>
    </source>
</evidence>
<feature type="domain" description="PhyR sigma2" evidence="6">
    <location>
        <begin position="16"/>
        <end position="65"/>
    </location>
</feature>
<dbReference type="Gene3D" id="1.10.1740.10">
    <property type="match status" value="1"/>
</dbReference>
<evidence type="ECO:0000256" key="4">
    <source>
        <dbReference type="ARBA" id="ARBA00023163"/>
    </source>
</evidence>
<accession>A0A211ZTK1</accession>
<dbReference type="EMBL" id="NHON01000004">
    <property type="protein sequence ID" value="OWJ68595.1"/>
    <property type="molecule type" value="Genomic_DNA"/>
</dbReference>
<protein>
    <recommendedName>
        <fullName evidence="9">RNA polymerase subunit sigma-24</fullName>
    </recommendedName>
</protein>
<dbReference type="PANTHER" id="PTHR43133:SF25">
    <property type="entry name" value="RNA POLYMERASE SIGMA FACTOR RFAY-RELATED"/>
    <property type="match status" value="1"/>
</dbReference>
<dbReference type="SUPFAM" id="SSF88659">
    <property type="entry name" value="Sigma3 and sigma4 domains of RNA polymerase sigma factors"/>
    <property type="match status" value="1"/>
</dbReference>
<dbReference type="PANTHER" id="PTHR43133">
    <property type="entry name" value="RNA POLYMERASE ECF-TYPE SIGMA FACTO"/>
    <property type="match status" value="1"/>
</dbReference>
<dbReference type="Pfam" id="PF22029">
    <property type="entry name" value="PhyR_sigma2"/>
    <property type="match status" value="1"/>
</dbReference>
<dbReference type="NCBIfam" id="TIGR02937">
    <property type="entry name" value="sigma70-ECF"/>
    <property type="match status" value="1"/>
</dbReference>
<dbReference type="STRING" id="1122125.GCA_000423185_03587"/>
<dbReference type="SUPFAM" id="SSF88946">
    <property type="entry name" value="Sigma2 domain of RNA polymerase sigma factors"/>
    <property type="match status" value="1"/>
</dbReference>
<dbReference type="OrthoDB" id="9803470at2"/>
<sequence length="178" mass="19967">MPAISAATERQFLATVAPCIPDLRRYAVSLTRNRADADDLIQETLLRAALKLHLWRPGSNIVAWLIVMMRRLHLSKFVAGKRNQTEMVPIEGWDLPSPPSQTDAIEVRELEERWPTLSRSHRDVLRLVAINGASYEEAAEQLHVPIGTIRSRLARARHALRGEGHSIHRGVTAPRPAA</sequence>
<dbReference type="AlphaFoldDB" id="A0A211ZTK1"/>
<dbReference type="InterPro" id="IPR014284">
    <property type="entry name" value="RNA_pol_sigma-70_dom"/>
</dbReference>
<keyword evidence="4" id="KW-0804">Transcription</keyword>
<dbReference type="Gene3D" id="1.10.10.10">
    <property type="entry name" value="Winged helix-like DNA-binding domain superfamily/Winged helix DNA-binding domain"/>
    <property type="match status" value="1"/>
</dbReference>
<comment type="similarity">
    <text evidence="1">Belongs to the sigma-70 factor family. ECF subfamily.</text>
</comment>
<evidence type="ECO:0000259" key="6">
    <source>
        <dbReference type="Pfam" id="PF22029"/>
    </source>
</evidence>
<organism evidence="7 8">
    <name type="scientific">Inquilinus limosus</name>
    <dbReference type="NCBI Taxonomy" id="171674"/>
    <lineage>
        <taxon>Bacteria</taxon>
        <taxon>Pseudomonadati</taxon>
        <taxon>Pseudomonadota</taxon>
        <taxon>Alphaproteobacteria</taxon>
        <taxon>Rhodospirillales</taxon>
        <taxon>Rhodospirillaceae</taxon>
        <taxon>Inquilinus</taxon>
    </lineage>
</organism>
<dbReference type="InterPro" id="IPR013324">
    <property type="entry name" value="RNA_pol_sigma_r3/r4-like"/>
</dbReference>